<protein>
    <recommendedName>
        <fullName evidence="2">diguanylate cyclase</fullName>
        <ecNumber evidence="2">2.7.7.65</ecNumber>
    </recommendedName>
</protein>
<sequence length="502" mass="56651">MDAKQLQSYKQHSTLLSQFIVRLSAFYEGLSDDLDKELQTLRGHLSGTPNFTLATVSINKLNRALQSQEITVKKYNADAIARLEKSIKVLQKVVFENEALKQNATKQLITLHQPVGDLFSIYPLFQQALDLHHSALTGQFPDALNTPTTADNADPANPLYKSILEELNQLLDSYAQKMPNDVKLLDIKNKLSSGMDEDELLKSCVIVLRMIVQDAMSEASLTGKVIQSLHNSLAKVGNEIQVSMEDSRSQFKQRQAGNAVLQSHIETIEEAVNHSESFDTLKEQTQYCVQNIAQTLNQQIQADTAGQEQLMNLLGSMQSRIEQLQQQTNIYKKKLAEQLSLSQTDPLTRLPNRQAYNDKLSKAFQKWQDTSEDLAVAIIDIDHFKSINDRFGHAAGDKTLQVVGRHLKQHLSKDAFIARWGGEEFVLLLPRNTMKEVKDGLEKMRQALSELPFKFKQEKVTITASFGASLFKKGDTPEQVFDRADNYLYQAKREGRNQVVTD</sequence>
<dbReference type="RefSeq" id="WP_044056257.1">
    <property type="nucleotide sequence ID" value="NZ_CBCSKJ010000001.1"/>
</dbReference>
<dbReference type="PANTHER" id="PTHR45138:SF9">
    <property type="entry name" value="DIGUANYLATE CYCLASE DGCM-RELATED"/>
    <property type="match status" value="1"/>
</dbReference>
<dbReference type="PROSITE" id="PS50887">
    <property type="entry name" value="GGDEF"/>
    <property type="match status" value="1"/>
</dbReference>
<comment type="cofactor">
    <cofactor evidence="1">
        <name>Mg(2+)</name>
        <dbReference type="ChEBI" id="CHEBI:18420"/>
    </cofactor>
</comment>
<evidence type="ECO:0000313" key="7">
    <source>
        <dbReference type="Proteomes" id="UP000056090"/>
    </source>
</evidence>
<dbReference type="Pfam" id="PF20975">
    <property type="entry name" value="DGCcoil"/>
    <property type="match status" value="1"/>
</dbReference>
<accession>A0A075NX14</accession>
<evidence type="ECO:0000313" key="6">
    <source>
        <dbReference type="EMBL" id="AIF98051.1"/>
    </source>
</evidence>
<gene>
    <name evidence="6" type="ORF">EP13_04690</name>
</gene>
<keyword evidence="7" id="KW-1185">Reference proteome</keyword>
<dbReference type="eggNOG" id="COG3706">
    <property type="taxonomic scope" value="Bacteria"/>
</dbReference>
<dbReference type="InterPro" id="IPR048516">
    <property type="entry name" value="DGCcoil"/>
</dbReference>
<dbReference type="EMBL" id="CP008849">
    <property type="protein sequence ID" value="AIF98051.1"/>
    <property type="molecule type" value="Genomic_DNA"/>
</dbReference>
<proteinExistence type="predicted"/>
<dbReference type="Pfam" id="PF00990">
    <property type="entry name" value="GGDEF"/>
    <property type="match status" value="1"/>
</dbReference>
<dbReference type="SMART" id="SM00267">
    <property type="entry name" value="GGDEF"/>
    <property type="match status" value="1"/>
</dbReference>
<dbReference type="InterPro" id="IPR050469">
    <property type="entry name" value="Diguanylate_Cyclase"/>
</dbReference>
<evidence type="ECO:0000256" key="1">
    <source>
        <dbReference type="ARBA" id="ARBA00001946"/>
    </source>
</evidence>
<evidence type="ECO:0000259" key="5">
    <source>
        <dbReference type="PROSITE" id="PS50887"/>
    </source>
</evidence>
<dbReference type="KEGG" id="aal:EP13_04690"/>
<dbReference type="Proteomes" id="UP000056090">
    <property type="component" value="Chromosome"/>
</dbReference>
<feature type="domain" description="GGDEF" evidence="5">
    <location>
        <begin position="372"/>
        <end position="502"/>
    </location>
</feature>
<dbReference type="InterPro" id="IPR029787">
    <property type="entry name" value="Nucleotide_cyclase"/>
</dbReference>
<reference evidence="6 7" key="1">
    <citation type="submission" date="2014-06" db="EMBL/GenBank/DDBJ databases">
        <title>Genomes of Alteromonas australica, a world apart.</title>
        <authorList>
            <person name="Gonzaga A."/>
            <person name="Lopez-Perez M."/>
            <person name="Rodriguez-Valera F."/>
        </authorList>
    </citation>
    <scope>NUCLEOTIDE SEQUENCE [LARGE SCALE GENOMIC DNA]</scope>
    <source>
        <strain evidence="6 7">H 17</strain>
    </source>
</reference>
<dbReference type="GO" id="GO:0052621">
    <property type="term" value="F:diguanylate cyclase activity"/>
    <property type="evidence" value="ECO:0007669"/>
    <property type="project" value="UniProtKB-EC"/>
</dbReference>
<dbReference type="CDD" id="cd01949">
    <property type="entry name" value="GGDEF"/>
    <property type="match status" value="1"/>
</dbReference>
<keyword evidence="4" id="KW-0175">Coiled coil</keyword>
<comment type="catalytic activity">
    <reaction evidence="3">
        <text>2 GTP = 3',3'-c-di-GMP + 2 diphosphate</text>
        <dbReference type="Rhea" id="RHEA:24898"/>
        <dbReference type="ChEBI" id="CHEBI:33019"/>
        <dbReference type="ChEBI" id="CHEBI:37565"/>
        <dbReference type="ChEBI" id="CHEBI:58805"/>
        <dbReference type="EC" id="2.7.7.65"/>
    </reaction>
</comment>
<dbReference type="GO" id="GO:0005886">
    <property type="term" value="C:plasma membrane"/>
    <property type="evidence" value="ECO:0007669"/>
    <property type="project" value="TreeGrafter"/>
</dbReference>
<dbReference type="FunFam" id="3.30.70.270:FF:000001">
    <property type="entry name" value="Diguanylate cyclase domain protein"/>
    <property type="match status" value="1"/>
</dbReference>
<dbReference type="SUPFAM" id="SSF55073">
    <property type="entry name" value="Nucleotide cyclase"/>
    <property type="match status" value="1"/>
</dbReference>
<dbReference type="NCBIfam" id="TIGR00254">
    <property type="entry name" value="GGDEF"/>
    <property type="match status" value="1"/>
</dbReference>
<dbReference type="GO" id="GO:0043709">
    <property type="term" value="P:cell adhesion involved in single-species biofilm formation"/>
    <property type="evidence" value="ECO:0007669"/>
    <property type="project" value="TreeGrafter"/>
</dbReference>
<dbReference type="AlphaFoldDB" id="A0A075NX14"/>
<feature type="coiled-coil region" evidence="4">
    <location>
        <begin position="307"/>
        <end position="341"/>
    </location>
</feature>
<evidence type="ECO:0000256" key="4">
    <source>
        <dbReference type="SAM" id="Coils"/>
    </source>
</evidence>
<dbReference type="PANTHER" id="PTHR45138">
    <property type="entry name" value="REGULATORY COMPONENTS OF SENSORY TRANSDUCTION SYSTEM"/>
    <property type="match status" value="1"/>
</dbReference>
<dbReference type="InterPro" id="IPR043128">
    <property type="entry name" value="Rev_trsase/Diguanyl_cyclase"/>
</dbReference>
<name>A0A075NX14_9ALTE</name>
<evidence type="ECO:0000256" key="3">
    <source>
        <dbReference type="ARBA" id="ARBA00034247"/>
    </source>
</evidence>
<evidence type="ECO:0000256" key="2">
    <source>
        <dbReference type="ARBA" id="ARBA00012528"/>
    </source>
</evidence>
<organism evidence="6 7">
    <name type="scientific">Alteromonas australica</name>
    <dbReference type="NCBI Taxonomy" id="589873"/>
    <lineage>
        <taxon>Bacteria</taxon>
        <taxon>Pseudomonadati</taxon>
        <taxon>Pseudomonadota</taxon>
        <taxon>Gammaproteobacteria</taxon>
        <taxon>Alteromonadales</taxon>
        <taxon>Alteromonadaceae</taxon>
        <taxon>Alteromonas/Salinimonas group</taxon>
        <taxon>Alteromonas</taxon>
    </lineage>
</organism>
<dbReference type="GO" id="GO:1902201">
    <property type="term" value="P:negative regulation of bacterial-type flagellum-dependent cell motility"/>
    <property type="evidence" value="ECO:0007669"/>
    <property type="project" value="TreeGrafter"/>
</dbReference>
<dbReference type="EC" id="2.7.7.65" evidence="2"/>
<dbReference type="InterPro" id="IPR000160">
    <property type="entry name" value="GGDEF_dom"/>
</dbReference>
<dbReference type="GeneID" id="78254227"/>
<dbReference type="Gene3D" id="3.30.70.270">
    <property type="match status" value="1"/>
</dbReference>